<dbReference type="PANTHER" id="PTHR43205:SF7">
    <property type="entry name" value="PROSTAGLANDIN REDUCTASE 1"/>
    <property type="match status" value="1"/>
</dbReference>
<protein>
    <recommendedName>
        <fullName evidence="6">Prostaglandin reductase 1</fullName>
        <ecNumber evidence="4">1.3.1.48</ecNumber>
        <ecNumber evidence="5">1.3.1.74</ecNumber>
    </recommendedName>
    <alternativeName>
        <fullName evidence="19">15-oxoprostaglandin 13-reductase</fullName>
    </alternativeName>
    <alternativeName>
        <fullName evidence="17">Dithiolethione-inducible gene 1 protein</fullName>
    </alternativeName>
    <alternativeName>
        <fullName evidence="16">Leukotriene B4 12-hydroxydehydrogenase</fullName>
    </alternativeName>
    <alternativeName>
        <fullName evidence="18">NAD(P)H-dependent alkenal/one oxidoreductase</fullName>
    </alternativeName>
</protein>
<evidence type="ECO:0000256" key="19">
    <source>
        <dbReference type="ARBA" id="ARBA00033119"/>
    </source>
</evidence>
<comment type="catalytic activity">
    <reaction evidence="31">
        <text>(5S,12S)-dihydroxy-(6E,10E,12E,14Z)-eicosatetraenoate + NADP(+) = 12-oxo-(5S)-hydroxy-(6E,8E,10E,14Z)-eicosatetraenoate + NADPH + H(+)</text>
        <dbReference type="Rhea" id="RHEA:51212"/>
        <dbReference type="ChEBI" id="CHEBI:15378"/>
        <dbReference type="ChEBI" id="CHEBI:57783"/>
        <dbReference type="ChEBI" id="CHEBI:58349"/>
        <dbReference type="ChEBI" id="CHEBI:133974"/>
        <dbReference type="ChEBI" id="CHEBI:133975"/>
    </reaction>
    <physiologicalReaction direction="left-to-right" evidence="31">
        <dbReference type="Rhea" id="RHEA:51213"/>
    </physiologicalReaction>
</comment>
<dbReference type="Gene3D" id="3.40.50.720">
    <property type="entry name" value="NAD(P)-binding Rossmann-like Domain"/>
    <property type="match status" value="1"/>
</dbReference>
<evidence type="ECO:0000256" key="8">
    <source>
        <dbReference type="ARBA" id="ARBA00022501"/>
    </source>
</evidence>
<comment type="catalytic activity">
    <reaction evidence="28">
        <text>4-hydroxynonanal + NADP(+) = (E)-4-hydroxynon-2-enal + NADPH + H(+)</text>
        <dbReference type="Rhea" id="RHEA:64736"/>
        <dbReference type="ChEBI" id="CHEBI:15378"/>
        <dbReference type="ChEBI" id="CHEBI:57783"/>
        <dbReference type="ChEBI" id="CHEBI:58349"/>
        <dbReference type="ChEBI" id="CHEBI:58968"/>
        <dbReference type="ChEBI" id="CHEBI:156112"/>
    </reaction>
    <physiologicalReaction direction="right-to-left" evidence="28">
        <dbReference type="Rhea" id="RHEA:64738"/>
    </physiologicalReaction>
</comment>
<dbReference type="GO" id="GO:0047522">
    <property type="term" value="F:15-oxoprostaglandin 13-reductase [NAD(P)+] activity"/>
    <property type="evidence" value="ECO:0007669"/>
    <property type="project" value="UniProtKB-EC"/>
</dbReference>
<dbReference type="SUPFAM" id="SSF51735">
    <property type="entry name" value="NAD(P)-binding Rossmann-fold domains"/>
    <property type="match status" value="1"/>
</dbReference>
<dbReference type="InterPro" id="IPR013149">
    <property type="entry name" value="ADH-like_C"/>
</dbReference>
<evidence type="ECO:0000256" key="1">
    <source>
        <dbReference type="ARBA" id="ARBA00004496"/>
    </source>
</evidence>
<evidence type="ECO:0000256" key="23">
    <source>
        <dbReference type="ARBA" id="ARBA00047871"/>
    </source>
</evidence>
<dbReference type="Gene3D" id="3.90.180.10">
    <property type="entry name" value="Medium-chain alcohol dehydrogenases, catalytic domain"/>
    <property type="match status" value="1"/>
</dbReference>
<evidence type="ECO:0000256" key="15">
    <source>
        <dbReference type="ARBA" id="ARBA00023278"/>
    </source>
</evidence>
<evidence type="ECO:0000256" key="32">
    <source>
        <dbReference type="ARBA" id="ARBA00049070"/>
    </source>
</evidence>
<evidence type="ECO:0000256" key="4">
    <source>
        <dbReference type="ARBA" id="ARBA00011981"/>
    </source>
</evidence>
<comment type="catalytic activity">
    <reaction evidence="29">
        <text>20-hydroxy-leukotriene B4 + NADP(+) = 12-oxo-20-hydroxy-leukotriene B4 + NADPH + H(+)</text>
        <dbReference type="Rhea" id="RHEA:51208"/>
        <dbReference type="ChEBI" id="CHEBI:15378"/>
        <dbReference type="ChEBI" id="CHEBI:57460"/>
        <dbReference type="ChEBI" id="CHEBI:57783"/>
        <dbReference type="ChEBI" id="CHEBI:58349"/>
        <dbReference type="ChEBI" id="CHEBI:133346"/>
    </reaction>
    <physiologicalReaction direction="left-to-right" evidence="29">
        <dbReference type="Rhea" id="RHEA:51209"/>
    </physiologicalReaction>
</comment>
<comment type="catalytic activity">
    <reaction evidence="24">
        <text>13,14-dihydro-15-oxo-prostaglandin F1alpha + NADP(+) = 15-oxoprostaglandin F1alpha + NADPH + H(+)</text>
        <dbReference type="Rhea" id="RHEA:50592"/>
        <dbReference type="ChEBI" id="CHEBI:15378"/>
        <dbReference type="ChEBI" id="CHEBI:57783"/>
        <dbReference type="ChEBI" id="CHEBI:58349"/>
        <dbReference type="ChEBI" id="CHEBI:79072"/>
        <dbReference type="ChEBI" id="CHEBI:133411"/>
    </reaction>
    <physiologicalReaction direction="right-to-left" evidence="24">
        <dbReference type="Rhea" id="RHEA:50594"/>
    </physiologicalReaction>
</comment>
<comment type="catalytic activity">
    <reaction evidence="34">
        <text>hexanal + NADP(+) = (E)-hex-2-enal + NADPH + H(+)</text>
        <dbReference type="Rhea" id="RHEA:50776"/>
        <dbReference type="ChEBI" id="CHEBI:15378"/>
        <dbReference type="ChEBI" id="CHEBI:28913"/>
        <dbReference type="ChEBI" id="CHEBI:57783"/>
        <dbReference type="ChEBI" id="CHEBI:58349"/>
        <dbReference type="ChEBI" id="CHEBI:88528"/>
    </reaction>
    <physiologicalReaction direction="right-to-left" evidence="34">
        <dbReference type="Rhea" id="RHEA:50778"/>
    </physiologicalReaction>
</comment>
<keyword evidence="15" id="KW-0379">Hydroxylation</keyword>
<comment type="catalytic activity">
    <reaction evidence="21">
        <text>decanal + NADP(+) = (2E)-decenal + NADPH + H(+)</text>
        <dbReference type="Rhea" id="RHEA:50612"/>
        <dbReference type="ChEBI" id="CHEBI:15378"/>
        <dbReference type="ChEBI" id="CHEBI:31457"/>
        <dbReference type="ChEBI" id="CHEBI:57783"/>
        <dbReference type="ChEBI" id="CHEBI:58349"/>
        <dbReference type="ChEBI" id="CHEBI:133455"/>
    </reaction>
    <physiologicalReaction direction="right-to-left" evidence="21">
        <dbReference type="Rhea" id="RHEA:50614"/>
    </physiologicalReaction>
</comment>
<evidence type="ECO:0000256" key="25">
    <source>
        <dbReference type="ARBA" id="ARBA00047903"/>
    </source>
</evidence>
<evidence type="ECO:0000256" key="27">
    <source>
        <dbReference type="ARBA" id="ARBA00048290"/>
    </source>
</evidence>
<comment type="subunit">
    <text evidence="3">Monomer or homodimer.</text>
</comment>
<evidence type="ECO:0000256" key="31">
    <source>
        <dbReference type="ARBA" id="ARBA00049068"/>
    </source>
</evidence>
<evidence type="ECO:0000256" key="26">
    <source>
        <dbReference type="ARBA" id="ARBA00048066"/>
    </source>
</evidence>
<keyword evidence="13" id="KW-0560">Oxidoreductase</keyword>
<evidence type="ECO:0000256" key="33">
    <source>
        <dbReference type="ARBA" id="ARBA00049179"/>
    </source>
</evidence>
<gene>
    <name evidence="36" type="ORF">BINO364_LOCUS9096</name>
</gene>
<keyword evidence="11" id="KW-0521">NADP</keyword>
<evidence type="ECO:0000256" key="14">
    <source>
        <dbReference type="ARBA" id="ARBA00023098"/>
    </source>
</evidence>
<dbReference type="InterPro" id="IPR011032">
    <property type="entry name" value="GroES-like_sf"/>
</dbReference>
<evidence type="ECO:0000256" key="24">
    <source>
        <dbReference type="ARBA" id="ARBA00047878"/>
    </source>
</evidence>
<evidence type="ECO:0000256" key="13">
    <source>
        <dbReference type="ARBA" id="ARBA00023002"/>
    </source>
</evidence>
<evidence type="ECO:0000256" key="16">
    <source>
        <dbReference type="ARBA" id="ARBA00031851"/>
    </source>
</evidence>
<evidence type="ECO:0000259" key="35">
    <source>
        <dbReference type="SMART" id="SM00829"/>
    </source>
</evidence>
<evidence type="ECO:0000256" key="18">
    <source>
        <dbReference type="ARBA" id="ARBA00032297"/>
    </source>
</evidence>
<reference evidence="36" key="1">
    <citation type="submission" date="2021-12" db="EMBL/GenBank/DDBJ databases">
        <authorList>
            <person name="Martin H S."/>
        </authorList>
    </citation>
    <scope>NUCLEOTIDE SEQUENCE</scope>
</reference>
<evidence type="ECO:0000256" key="28">
    <source>
        <dbReference type="ARBA" id="ARBA00048387"/>
    </source>
</evidence>
<evidence type="ECO:0000256" key="17">
    <source>
        <dbReference type="ARBA" id="ARBA00032255"/>
    </source>
</evidence>
<keyword evidence="12" id="KW-0007">Acetylation</keyword>
<comment type="catalytic activity">
    <reaction evidence="32">
        <text>13,14-dihydro-15-oxo-prostaglandin E1 + NADP(+) = 15-oxoprostaglandin E1 + NADPH + H(+)</text>
        <dbReference type="Rhea" id="RHEA:50584"/>
        <dbReference type="ChEBI" id="CHEBI:15378"/>
        <dbReference type="ChEBI" id="CHEBI:57401"/>
        <dbReference type="ChEBI" id="CHEBI:57783"/>
        <dbReference type="ChEBI" id="CHEBI:58349"/>
        <dbReference type="ChEBI" id="CHEBI:133408"/>
    </reaction>
    <physiologicalReaction direction="right-to-left" evidence="32">
        <dbReference type="Rhea" id="RHEA:50586"/>
    </physiologicalReaction>
</comment>
<keyword evidence="37" id="KW-1185">Reference proteome</keyword>
<feature type="non-terminal residue" evidence="36">
    <location>
        <position position="336"/>
    </location>
</feature>
<dbReference type="AlphaFoldDB" id="A0A8J9W0X2"/>
<evidence type="ECO:0000256" key="12">
    <source>
        <dbReference type="ARBA" id="ARBA00022990"/>
    </source>
</evidence>
<dbReference type="InterPro" id="IPR020843">
    <property type="entry name" value="ER"/>
</dbReference>
<evidence type="ECO:0000256" key="3">
    <source>
        <dbReference type="ARBA" id="ARBA00011852"/>
    </source>
</evidence>
<dbReference type="OrthoDB" id="809632at2759"/>
<dbReference type="FunFam" id="3.40.50.720:FF:000121">
    <property type="entry name" value="Prostaglandin reductase 2"/>
    <property type="match status" value="1"/>
</dbReference>
<evidence type="ECO:0000256" key="2">
    <source>
        <dbReference type="ARBA" id="ARBA00010460"/>
    </source>
</evidence>
<evidence type="ECO:0000256" key="6">
    <source>
        <dbReference type="ARBA" id="ARBA00020651"/>
    </source>
</evidence>
<comment type="similarity">
    <text evidence="2">Belongs to the NADP-dependent oxidoreductase L4BD family.</text>
</comment>
<keyword evidence="14" id="KW-0443">Lipid metabolism</keyword>
<comment type="catalytic activity">
    <reaction evidence="30">
        <text>6-trans-leukotriene B4 + NADP(+) = 12-oxo-(5S)-hydroxy-(6E,8E,10E,14Z)-eicosatetraenoate + NADPH + H(+)</text>
        <dbReference type="Rhea" id="RHEA:51204"/>
        <dbReference type="ChEBI" id="CHEBI:15378"/>
        <dbReference type="ChEBI" id="CHEBI:57783"/>
        <dbReference type="ChEBI" id="CHEBI:58349"/>
        <dbReference type="ChEBI" id="CHEBI:90723"/>
        <dbReference type="ChEBI" id="CHEBI:133974"/>
    </reaction>
    <physiologicalReaction direction="left-to-right" evidence="30">
        <dbReference type="Rhea" id="RHEA:51205"/>
    </physiologicalReaction>
</comment>
<dbReference type="InterPro" id="IPR045010">
    <property type="entry name" value="MDR_fam"/>
</dbReference>
<organism evidence="36 37">
    <name type="scientific">Brenthis ino</name>
    <name type="common">lesser marbled fritillary</name>
    <dbReference type="NCBI Taxonomy" id="405034"/>
    <lineage>
        <taxon>Eukaryota</taxon>
        <taxon>Metazoa</taxon>
        <taxon>Ecdysozoa</taxon>
        <taxon>Arthropoda</taxon>
        <taxon>Hexapoda</taxon>
        <taxon>Insecta</taxon>
        <taxon>Pterygota</taxon>
        <taxon>Neoptera</taxon>
        <taxon>Endopterygota</taxon>
        <taxon>Lepidoptera</taxon>
        <taxon>Glossata</taxon>
        <taxon>Ditrysia</taxon>
        <taxon>Papilionoidea</taxon>
        <taxon>Nymphalidae</taxon>
        <taxon>Heliconiinae</taxon>
        <taxon>Argynnini</taxon>
        <taxon>Brenthis</taxon>
    </lineage>
</organism>
<comment type="catalytic activity">
    <reaction evidence="20">
        <text>octanal + NADP(+) = (2E)-octenal + NADPH + H(+)</text>
        <dbReference type="Rhea" id="RHEA:50780"/>
        <dbReference type="ChEBI" id="CHEBI:15378"/>
        <dbReference type="ChEBI" id="CHEBI:17935"/>
        <dbReference type="ChEBI" id="CHEBI:57783"/>
        <dbReference type="ChEBI" id="CHEBI:58349"/>
        <dbReference type="ChEBI" id="CHEBI:61748"/>
    </reaction>
    <physiologicalReaction direction="right-to-left" evidence="20">
        <dbReference type="Rhea" id="RHEA:50782"/>
    </physiologicalReaction>
</comment>
<evidence type="ECO:0000256" key="9">
    <source>
        <dbReference type="ARBA" id="ARBA00022553"/>
    </source>
</evidence>
<evidence type="ECO:0000256" key="5">
    <source>
        <dbReference type="ARBA" id="ARBA00012410"/>
    </source>
</evidence>
<dbReference type="GO" id="GO:0032440">
    <property type="term" value="F:2-alkenal reductase [NAD(P)H] activity"/>
    <property type="evidence" value="ECO:0007669"/>
    <property type="project" value="UniProtKB-EC"/>
</dbReference>
<dbReference type="InterPro" id="IPR036291">
    <property type="entry name" value="NAD(P)-bd_dom_sf"/>
</dbReference>
<comment type="catalytic activity">
    <reaction evidence="23">
        <text>leukotriene B4 + NADP(+) = 12-oxo-leukotriene B4 + NADPH + H(+)</text>
        <dbReference type="Rhea" id="RHEA:50608"/>
        <dbReference type="ChEBI" id="CHEBI:15378"/>
        <dbReference type="ChEBI" id="CHEBI:57461"/>
        <dbReference type="ChEBI" id="CHEBI:57783"/>
        <dbReference type="ChEBI" id="CHEBI:58349"/>
        <dbReference type="ChEBI" id="CHEBI:133309"/>
    </reaction>
    <physiologicalReaction direction="left-to-right" evidence="23">
        <dbReference type="Rhea" id="RHEA:50609"/>
    </physiologicalReaction>
</comment>
<dbReference type="GO" id="GO:0006693">
    <property type="term" value="P:prostaglandin metabolic process"/>
    <property type="evidence" value="ECO:0007669"/>
    <property type="project" value="UniProtKB-KW"/>
</dbReference>
<dbReference type="Pfam" id="PF00107">
    <property type="entry name" value="ADH_zinc_N"/>
    <property type="match status" value="1"/>
</dbReference>
<comment type="catalytic activity">
    <reaction evidence="33">
        <text>an n-alkanal + NADP(+) = an alk-2-enal + NADPH + H(+)</text>
        <dbReference type="Rhea" id="RHEA:13737"/>
        <dbReference type="ChEBI" id="CHEBI:12834"/>
        <dbReference type="ChEBI" id="CHEBI:13757"/>
        <dbReference type="ChEBI" id="CHEBI:15378"/>
        <dbReference type="ChEBI" id="CHEBI:57783"/>
        <dbReference type="ChEBI" id="CHEBI:58349"/>
        <dbReference type="EC" id="1.3.1.74"/>
    </reaction>
    <physiologicalReaction direction="right-to-left" evidence="33">
        <dbReference type="Rhea" id="RHEA:13739"/>
    </physiologicalReaction>
</comment>
<comment type="catalytic activity">
    <reaction evidence="22">
        <text>pentan-2-one + NADP(+) = (E)-pent-3-en-2-one + NADPH + H(+)</text>
        <dbReference type="Rhea" id="RHEA:50788"/>
        <dbReference type="ChEBI" id="CHEBI:15378"/>
        <dbReference type="ChEBI" id="CHEBI:16472"/>
        <dbReference type="ChEBI" id="CHEBI:57783"/>
        <dbReference type="ChEBI" id="CHEBI:58349"/>
        <dbReference type="ChEBI" id="CHEBI:145276"/>
    </reaction>
    <physiologicalReaction direction="right-to-left" evidence="22">
        <dbReference type="Rhea" id="RHEA:50790"/>
    </physiologicalReaction>
</comment>
<dbReference type="EC" id="1.3.1.48" evidence="4"/>
<evidence type="ECO:0000256" key="20">
    <source>
        <dbReference type="ARBA" id="ARBA00047461"/>
    </source>
</evidence>
<evidence type="ECO:0000313" key="37">
    <source>
        <dbReference type="Proteomes" id="UP000838878"/>
    </source>
</evidence>
<dbReference type="CDD" id="cd08294">
    <property type="entry name" value="leukotriene_B4_DH_like"/>
    <property type="match status" value="1"/>
</dbReference>
<evidence type="ECO:0000313" key="36">
    <source>
        <dbReference type="EMBL" id="CAH0723237.1"/>
    </source>
</evidence>
<evidence type="ECO:0000256" key="30">
    <source>
        <dbReference type="ARBA" id="ARBA00048953"/>
    </source>
</evidence>
<evidence type="ECO:0000256" key="7">
    <source>
        <dbReference type="ARBA" id="ARBA00022490"/>
    </source>
</evidence>
<dbReference type="SUPFAM" id="SSF50129">
    <property type="entry name" value="GroES-like"/>
    <property type="match status" value="2"/>
</dbReference>
<dbReference type="SMART" id="SM00829">
    <property type="entry name" value="PKS_ER"/>
    <property type="match status" value="1"/>
</dbReference>
<dbReference type="InterPro" id="IPR014190">
    <property type="entry name" value="PTGR1"/>
</dbReference>
<comment type="catalytic activity">
    <reaction evidence="25">
        <text>dodecanal + NADP(+) = (2E)-dodecenal + NADPH + H(+)</text>
        <dbReference type="Rhea" id="RHEA:50784"/>
        <dbReference type="ChEBI" id="CHEBI:15378"/>
        <dbReference type="ChEBI" id="CHEBI:27836"/>
        <dbReference type="ChEBI" id="CHEBI:57783"/>
        <dbReference type="ChEBI" id="CHEBI:58349"/>
        <dbReference type="ChEBI" id="CHEBI:133741"/>
    </reaction>
    <physiologicalReaction direction="right-to-left" evidence="25">
        <dbReference type="Rhea" id="RHEA:50786"/>
    </physiologicalReaction>
</comment>
<dbReference type="EC" id="1.3.1.74" evidence="5"/>
<feature type="domain" description="Enoyl reductase (ER)" evidence="35">
    <location>
        <begin position="18"/>
        <end position="334"/>
    </location>
</feature>
<keyword evidence="10" id="KW-0276">Fatty acid metabolism</keyword>
<name>A0A8J9W0X2_9NEOP</name>
<evidence type="ECO:0000256" key="10">
    <source>
        <dbReference type="ARBA" id="ARBA00022832"/>
    </source>
</evidence>
<sequence length="336" mass="36956">MVRARKFVLIKIFCGMPKRDDYEIVEFDLPPLKDKEILVKAEWLSVDPYLRNEFVPSVPCDQVGVQIGIVQQTRNPKYPIGTRIVSHMGWCDYAILHEPKNELQDLMYELPDLAGLPTELGLGAVGIPGLTAYYGFLEICKPKPGEIVVVTGAAGAVGSIVGQIAKIKGCKVIGFAGSDDKVLWLEKELGFDKAFNYKSADISAALKQAAPNGVDCYFDNVGGEISSIIMGQMNVFGRVSVCGSISVYNCLPSDYPVATTIQPNIISKQLRVEGFRVNRWLETKELVIEAFNNLIKWIKDGKIKCRTHITEGFDNAVNAFVGMLSGENFGKAVVKV</sequence>
<evidence type="ECO:0000256" key="29">
    <source>
        <dbReference type="ARBA" id="ARBA00048591"/>
    </source>
</evidence>
<dbReference type="Pfam" id="PF16884">
    <property type="entry name" value="ADH_N_2"/>
    <property type="match status" value="1"/>
</dbReference>
<dbReference type="Proteomes" id="UP000838878">
    <property type="component" value="Chromosome 3"/>
</dbReference>
<keyword evidence="8" id="KW-0644">Prostaglandin metabolism</keyword>
<evidence type="ECO:0000256" key="22">
    <source>
        <dbReference type="ARBA" id="ARBA00047742"/>
    </source>
</evidence>
<proteinExistence type="inferred from homology"/>
<keyword evidence="9" id="KW-0597">Phosphoprotein</keyword>
<accession>A0A8J9W0X2</accession>
<dbReference type="InterPro" id="IPR041694">
    <property type="entry name" value="ADH_N_2"/>
</dbReference>
<comment type="catalytic activity">
    <reaction evidence="26">
        <text>nonan-2-one + NADP(+) = (3E)-nonen-2-one + NADPH + H(+)</text>
        <dbReference type="Rhea" id="RHEA:50616"/>
        <dbReference type="ChEBI" id="CHEBI:15378"/>
        <dbReference type="ChEBI" id="CHEBI:57783"/>
        <dbReference type="ChEBI" id="CHEBI:58349"/>
        <dbReference type="ChEBI" id="CHEBI:77927"/>
        <dbReference type="ChEBI" id="CHEBI:133457"/>
    </reaction>
    <physiologicalReaction direction="right-to-left" evidence="26">
        <dbReference type="Rhea" id="RHEA:50618"/>
    </physiologicalReaction>
</comment>
<evidence type="ECO:0000256" key="11">
    <source>
        <dbReference type="ARBA" id="ARBA00022857"/>
    </source>
</evidence>
<dbReference type="GO" id="GO:0005737">
    <property type="term" value="C:cytoplasm"/>
    <property type="evidence" value="ECO:0007669"/>
    <property type="project" value="UniProtKB-SubCell"/>
</dbReference>
<keyword evidence="7" id="KW-0963">Cytoplasm</keyword>
<dbReference type="EMBL" id="OV170223">
    <property type="protein sequence ID" value="CAH0723237.1"/>
    <property type="molecule type" value="Genomic_DNA"/>
</dbReference>
<comment type="catalytic activity">
    <reaction evidence="27">
        <text>13,14-dihydro-15-oxo-PGF2alpha + NADP(+) = 15-oxoprostaglandin F2alpha + NADPH + H(+)</text>
        <dbReference type="Rhea" id="RHEA:50588"/>
        <dbReference type="ChEBI" id="CHEBI:15378"/>
        <dbReference type="ChEBI" id="CHEBI:57783"/>
        <dbReference type="ChEBI" id="CHEBI:58349"/>
        <dbReference type="ChEBI" id="CHEBI:133374"/>
        <dbReference type="ChEBI" id="CHEBI:133409"/>
    </reaction>
    <physiologicalReaction direction="right-to-left" evidence="27">
        <dbReference type="Rhea" id="RHEA:50590"/>
    </physiologicalReaction>
</comment>
<dbReference type="PANTHER" id="PTHR43205">
    <property type="entry name" value="PROSTAGLANDIN REDUCTASE"/>
    <property type="match status" value="1"/>
</dbReference>
<evidence type="ECO:0000256" key="21">
    <source>
        <dbReference type="ARBA" id="ARBA00047617"/>
    </source>
</evidence>
<evidence type="ECO:0000256" key="34">
    <source>
        <dbReference type="ARBA" id="ARBA00049368"/>
    </source>
</evidence>
<comment type="subcellular location">
    <subcellularLocation>
        <location evidence="1">Cytoplasm</location>
    </subcellularLocation>
</comment>